<name>A0A5N5WPD9_9EURO</name>
<sequence>MDRLLDEHDMLCIRIRGVGVCWSFLLSLCLSSSLARGLDCDGLTELWVSVDG</sequence>
<reference evidence="1 2" key="1">
    <citation type="submission" date="2019-04" db="EMBL/GenBank/DDBJ databases">
        <title>Friends and foes A comparative genomics study of 23 Aspergillus species from section Flavi.</title>
        <authorList>
            <consortium name="DOE Joint Genome Institute"/>
            <person name="Kjaerbolling I."/>
            <person name="Vesth T."/>
            <person name="Frisvad J.C."/>
            <person name="Nybo J.L."/>
            <person name="Theobald S."/>
            <person name="Kildgaard S."/>
            <person name="Isbrandt T."/>
            <person name="Kuo A."/>
            <person name="Sato A."/>
            <person name="Lyhne E.K."/>
            <person name="Kogle M.E."/>
            <person name="Wiebenga A."/>
            <person name="Kun R.S."/>
            <person name="Lubbers R.J."/>
            <person name="Makela M.R."/>
            <person name="Barry K."/>
            <person name="Chovatia M."/>
            <person name="Clum A."/>
            <person name="Daum C."/>
            <person name="Haridas S."/>
            <person name="He G."/>
            <person name="LaButti K."/>
            <person name="Lipzen A."/>
            <person name="Mondo S."/>
            <person name="Riley R."/>
            <person name="Salamov A."/>
            <person name="Simmons B.A."/>
            <person name="Magnuson J.K."/>
            <person name="Henrissat B."/>
            <person name="Mortensen U.H."/>
            <person name="Larsen T.O."/>
            <person name="Devries R.P."/>
            <person name="Grigoriev I.V."/>
            <person name="Machida M."/>
            <person name="Baker S.E."/>
            <person name="Andersen M.R."/>
        </authorList>
    </citation>
    <scope>NUCLEOTIDE SEQUENCE [LARGE SCALE GENOMIC DNA]</scope>
    <source>
        <strain evidence="1 2">CBS 151.66</strain>
    </source>
</reference>
<dbReference type="EMBL" id="ML732313">
    <property type="protein sequence ID" value="KAB8070149.1"/>
    <property type="molecule type" value="Genomic_DNA"/>
</dbReference>
<accession>A0A5N5WPD9</accession>
<dbReference type="Proteomes" id="UP000326565">
    <property type="component" value="Unassembled WGS sequence"/>
</dbReference>
<protein>
    <submittedName>
        <fullName evidence="1">Uncharacterized protein</fullName>
    </submittedName>
</protein>
<proteinExistence type="predicted"/>
<evidence type="ECO:0000313" key="1">
    <source>
        <dbReference type="EMBL" id="KAB8070149.1"/>
    </source>
</evidence>
<organism evidence="1 2">
    <name type="scientific">Aspergillus leporis</name>
    <dbReference type="NCBI Taxonomy" id="41062"/>
    <lineage>
        <taxon>Eukaryota</taxon>
        <taxon>Fungi</taxon>
        <taxon>Dikarya</taxon>
        <taxon>Ascomycota</taxon>
        <taxon>Pezizomycotina</taxon>
        <taxon>Eurotiomycetes</taxon>
        <taxon>Eurotiomycetidae</taxon>
        <taxon>Eurotiales</taxon>
        <taxon>Aspergillaceae</taxon>
        <taxon>Aspergillus</taxon>
        <taxon>Aspergillus subgen. Circumdati</taxon>
    </lineage>
</organism>
<gene>
    <name evidence="1" type="ORF">BDV29DRAFT_181449</name>
</gene>
<evidence type="ECO:0000313" key="2">
    <source>
        <dbReference type="Proteomes" id="UP000326565"/>
    </source>
</evidence>
<keyword evidence="2" id="KW-1185">Reference proteome</keyword>
<dbReference type="AlphaFoldDB" id="A0A5N5WPD9"/>